<accession>A0A0N8GEQ9</accession>
<dbReference type="Proteomes" id="UP000048984">
    <property type="component" value="Unassembled WGS sequence"/>
</dbReference>
<keyword evidence="3" id="KW-1185">Reference proteome</keyword>
<organism evidence="2 3">
    <name type="scientific">Prosthecodimorpha hirschii</name>
    <dbReference type="NCBI Taxonomy" id="665126"/>
    <lineage>
        <taxon>Bacteria</taxon>
        <taxon>Pseudomonadati</taxon>
        <taxon>Pseudomonadota</taxon>
        <taxon>Alphaproteobacteria</taxon>
        <taxon>Hyphomicrobiales</taxon>
        <taxon>Ancalomicrobiaceae</taxon>
        <taxon>Prosthecodimorpha</taxon>
    </lineage>
</organism>
<reference evidence="2 3" key="1">
    <citation type="submission" date="2015-09" db="EMBL/GenBank/DDBJ databases">
        <authorList>
            <consortium name="Swine Surveillance"/>
        </authorList>
    </citation>
    <scope>NUCLEOTIDE SEQUENCE [LARGE SCALE GENOMIC DNA]</scope>
    <source>
        <strain evidence="2 3">16</strain>
    </source>
</reference>
<feature type="transmembrane region" description="Helical" evidence="1">
    <location>
        <begin position="15"/>
        <end position="35"/>
    </location>
</feature>
<reference evidence="2 3" key="2">
    <citation type="submission" date="2015-10" db="EMBL/GenBank/DDBJ databases">
        <title>Draft Genome Sequence of Prosthecomicrobium hirschii ATCC 27832.</title>
        <authorList>
            <person name="Daniel J."/>
            <person name="Givan S.A."/>
            <person name="Brun Y.V."/>
            <person name="Brown P.J."/>
        </authorList>
    </citation>
    <scope>NUCLEOTIDE SEQUENCE [LARGE SCALE GENOMIC DNA]</scope>
    <source>
        <strain evidence="2 3">16</strain>
    </source>
</reference>
<keyword evidence="1" id="KW-0812">Transmembrane</keyword>
<dbReference type="RefSeq" id="WP_054358372.1">
    <property type="nucleotide sequence ID" value="NZ_LJYW01000001.1"/>
</dbReference>
<gene>
    <name evidence="2" type="ORF">ABB55_08170</name>
</gene>
<name>A0A0N8GEQ9_9HYPH</name>
<comment type="caution">
    <text evidence="2">The sequence shown here is derived from an EMBL/GenBank/DDBJ whole genome shotgun (WGS) entry which is preliminary data.</text>
</comment>
<evidence type="ECO:0000313" key="3">
    <source>
        <dbReference type="Proteomes" id="UP000048984"/>
    </source>
</evidence>
<protein>
    <submittedName>
        <fullName evidence="2">Uncharacterized protein</fullName>
    </submittedName>
</protein>
<keyword evidence="1" id="KW-1133">Transmembrane helix</keyword>
<evidence type="ECO:0000313" key="2">
    <source>
        <dbReference type="EMBL" id="KPL52209.1"/>
    </source>
</evidence>
<dbReference type="EMBL" id="LJYW01000001">
    <property type="protein sequence ID" value="KPL52209.1"/>
    <property type="molecule type" value="Genomic_DNA"/>
</dbReference>
<proteinExistence type="predicted"/>
<sequence>MDFVVESLSQWPAPLVAGLFGGVGALLGSLIVAAISRIVTLNKTVAAAIVTGFVVLGLKVPDVTIFKARNADPARRIVEEMKKTRYGAVLFRAHPEAEALVRDEIKKLASGGLDEAKQSQLRAFVAELSTKYVNAHLLTAPDQMLFKGLQSNLVTIESFRTRPDICLAFYKASGQVPSAAMTPKLMEDELNLKADIIESSIANPSPPREPVSPEEIKSLFVEAYKNTGADIRDLPKLTGSSAIPPDEGCRIAIEFYKALVSLGEQKGARLFRGLLEP</sequence>
<evidence type="ECO:0000256" key="1">
    <source>
        <dbReference type="SAM" id="Phobius"/>
    </source>
</evidence>
<keyword evidence="1" id="KW-0472">Membrane</keyword>
<dbReference type="AlphaFoldDB" id="A0A0N8GEQ9"/>